<reference evidence="2" key="1">
    <citation type="submission" date="2017-02" db="EMBL/GenBank/DDBJ databases">
        <authorList>
            <person name="Varghese N."/>
            <person name="Submissions S."/>
        </authorList>
    </citation>
    <scope>NUCLEOTIDE SEQUENCE [LARGE SCALE GENOMIC DNA]</scope>
    <source>
        <strain evidence="2">DSM 22720</strain>
    </source>
</reference>
<dbReference type="SUPFAM" id="SSF53474">
    <property type="entry name" value="alpha/beta-Hydrolases"/>
    <property type="match status" value="1"/>
</dbReference>
<proteinExistence type="predicted"/>
<dbReference type="EMBL" id="FUXU01000075">
    <property type="protein sequence ID" value="SKA64803.1"/>
    <property type="molecule type" value="Genomic_DNA"/>
</dbReference>
<dbReference type="InterPro" id="IPR029058">
    <property type="entry name" value="AB_hydrolase_fold"/>
</dbReference>
<accession>A0A1T4VIQ7</accession>
<dbReference type="Gene3D" id="3.40.50.1820">
    <property type="entry name" value="alpha/beta hydrolase"/>
    <property type="match status" value="1"/>
</dbReference>
<dbReference type="InterPro" id="IPR050583">
    <property type="entry name" value="Mycobacterial_A85_antigen"/>
</dbReference>
<protein>
    <submittedName>
        <fullName evidence="1">Putative esterase</fullName>
    </submittedName>
</protein>
<dbReference type="PANTHER" id="PTHR48098">
    <property type="entry name" value="ENTEROCHELIN ESTERASE-RELATED"/>
    <property type="match status" value="1"/>
</dbReference>
<evidence type="ECO:0000313" key="2">
    <source>
        <dbReference type="Proteomes" id="UP000190162"/>
    </source>
</evidence>
<dbReference type="InterPro" id="IPR000801">
    <property type="entry name" value="Esterase-like"/>
</dbReference>
<dbReference type="Proteomes" id="UP000190162">
    <property type="component" value="Unassembled WGS sequence"/>
</dbReference>
<dbReference type="Pfam" id="PF00756">
    <property type="entry name" value="Esterase"/>
    <property type="match status" value="1"/>
</dbReference>
<name>A0A1T4VIQ7_9GAMM</name>
<gene>
    <name evidence="1" type="ORF">SAMN02745132_03887</name>
</gene>
<evidence type="ECO:0000313" key="1">
    <source>
        <dbReference type="EMBL" id="SKA64803.1"/>
    </source>
</evidence>
<organism evidence="1 2">
    <name type="scientific">Enterovibrio nigricans DSM 22720</name>
    <dbReference type="NCBI Taxonomy" id="1121868"/>
    <lineage>
        <taxon>Bacteria</taxon>
        <taxon>Pseudomonadati</taxon>
        <taxon>Pseudomonadota</taxon>
        <taxon>Gammaproteobacteria</taxon>
        <taxon>Vibrionales</taxon>
        <taxon>Vibrionaceae</taxon>
        <taxon>Enterovibrio</taxon>
    </lineage>
</organism>
<keyword evidence="2" id="KW-1185">Reference proteome</keyword>
<dbReference type="AlphaFoldDB" id="A0A1T4VIQ7"/>
<sequence length="348" mass="39249">MKMDPVRENLKDRTGCLGALERFSFEAASLKGNLANEDCNRHLIVYLPKSYCESPERDYPIVYVLHGMDGTPESWFSLIPTDPSLDRIMDTLVQNGDVEEMILVAVDGSTSLLGSWYLNSPVSGNFFDLLTQETIDIVESKYRVKAGSRAIFGHSMGGFGALYAAMYRPDLYQACAALSPAGMMMRQHAYQQHADFFQQEVDKMTRGEECEWFVYAYLSILRAIVPDENNPPSYITQNMDRAMEALERFHLSAIAEERAPILKTQPKYAEIGDSVVGDVHSLPIYSEIGTNEGESVGDPILESFQMMIAKFEELDLPIKHHVFEGGHIDKVSDQIERGLRFISDEFQK</sequence>